<keyword evidence="5" id="KW-0808">Transferase</keyword>
<evidence type="ECO:0000313" key="8">
    <source>
        <dbReference type="EMBL" id="KAJ8762773.1"/>
    </source>
</evidence>
<evidence type="ECO:0000256" key="4">
    <source>
        <dbReference type="ARBA" id="ARBA00022603"/>
    </source>
</evidence>
<dbReference type="GO" id="GO:0032259">
    <property type="term" value="P:methylation"/>
    <property type="evidence" value="ECO:0007669"/>
    <property type="project" value="UniProtKB-KW"/>
</dbReference>
<protein>
    <submittedName>
        <fullName evidence="8">Uncharacterized protein</fullName>
    </submittedName>
</protein>
<dbReference type="EMBL" id="JAIWQS010000006">
    <property type="protein sequence ID" value="KAJ8762773.1"/>
    <property type="molecule type" value="Genomic_DNA"/>
</dbReference>
<keyword evidence="9" id="KW-1185">Reference proteome</keyword>
<evidence type="ECO:0000256" key="5">
    <source>
        <dbReference type="ARBA" id="ARBA00022679"/>
    </source>
</evidence>
<organism evidence="8 9">
    <name type="scientific">Erythroxylum novogranatense</name>
    <dbReference type="NCBI Taxonomy" id="1862640"/>
    <lineage>
        <taxon>Eukaryota</taxon>
        <taxon>Viridiplantae</taxon>
        <taxon>Streptophyta</taxon>
        <taxon>Embryophyta</taxon>
        <taxon>Tracheophyta</taxon>
        <taxon>Spermatophyta</taxon>
        <taxon>Magnoliopsida</taxon>
        <taxon>eudicotyledons</taxon>
        <taxon>Gunneridae</taxon>
        <taxon>Pentapetalae</taxon>
        <taxon>rosids</taxon>
        <taxon>fabids</taxon>
        <taxon>Malpighiales</taxon>
        <taxon>Erythroxylaceae</taxon>
        <taxon>Erythroxylum</taxon>
    </lineage>
</organism>
<reference evidence="8 9" key="1">
    <citation type="submission" date="2021-09" db="EMBL/GenBank/DDBJ databases">
        <title>Genomic insights and catalytic innovation underlie evolution of tropane alkaloids biosynthesis.</title>
        <authorList>
            <person name="Wang Y.-J."/>
            <person name="Tian T."/>
            <person name="Huang J.-P."/>
            <person name="Huang S.-X."/>
        </authorList>
    </citation>
    <scope>NUCLEOTIDE SEQUENCE [LARGE SCALE GENOMIC DNA]</scope>
    <source>
        <strain evidence="8">KIB-2018</strain>
        <tissue evidence="8">Leaf</tissue>
    </source>
</reference>
<keyword evidence="3" id="KW-0158">Chromosome</keyword>
<evidence type="ECO:0000256" key="3">
    <source>
        <dbReference type="ARBA" id="ARBA00022454"/>
    </source>
</evidence>
<gene>
    <name evidence="8" type="ORF">K2173_022902</name>
</gene>
<evidence type="ECO:0000313" key="9">
    <source>
        <dbReference type="Proteomes" id="UP001159364"/>
    </source>
</evidence>
<evidence type="ECO:0000256" key="7">
    <source>
        <dbReference type="ARBA" id="ARBA00023242"/>
    </source>
</evidence>
<proteinExistence type="predicted"/>
<sequence length="316" mass="36317">MDKVQIMSDKSRSLSTRTKKLVEVTSNGRLEAVEEKLNELLDADGGICRRKDAPKGYLKLLLLTAASGLTGSGETIQSNRELSMILDALLKTKSKAVLVDVINKNGMRMLHNMMKQYRRDFKKIPILRKLLKVLEYLVVREILTTEHISGGPPCPGMESFMESMLSLTEHDDKQVHQIARSFRDRWIPRHLRRFGCIDRNEARMENHRGLNCSRLPPYDHWHDGVEKPIEASNAVAETKTEKAAVPEFVPCVDGVSRTRKRKSRWDQPAEVDLVSKFLQRDKLKNDSWWIQQLEMGKQLQDNVDRVTKQAIWFTPG</sequence>
<keyword evidence="7" id="KW-0539">Nucleus</keyword>
<keyword evidence="4" id="KW-0489">Methyltransferase</keyword>
<keyword evidence="6" id="KW-0949">S-adenosyl-L-methionine</keyword>
<accession>A0AAV8T9C0</accession>
<evidence type="ECO:0000256" key="1">
    <source>
        <dbReference type="ARBA" id="ARBA00004123"/>
    </source>
</evidence>
<dbReference type="InterPro" id="IPR050777">
    <property type="entry name" value="SET2_Histone-Lys_MeTrsfase"/>
</dbReference>
<dbReference type="GO" id="GO:0005694">
    <property type="term" value="C:chromosome"/>
    <property type="evidence" value="ECO:0007669"/>
    <property type="project" value="UniProtKB-SubCell"/>
</dbReference>
<dbReference type="GO" id="GO:0008168">
    <property type="term" value="F:methyltransferase activity"/>
    <property type="evidence" value="ECO:0007669"/>
    <property type="project" value="UniProtKB-KW"/>
</dbReference>
<dbReference type="PANTHER" id="PTHR22884">
    <property type="entry name" value="SET DOMAIN PROTEINS"/>
    <property type="match status" value="1"/>
</dbReference>
<evidence type="ECO:0000256" key="2">
    <source>
        <dbReference type="ARBA" id="ARBA00004286"/>
    </source>
</evidence>
<dbReference type="GO" id="GO:0005634">
    <property type="term" value="C:nucleus"/>
    <property type="evidence" value="ECO:0007669"/>
    <property type="project" value="UniProtKB-SubCell"/>
</dbReference>
<comment type="caution">
    <text evidence="8">The sequence shown here is derived from an EMBL/GenBank/DDBJ whole genome shotgun (WGS) entry which is preliminary data.</text>
</comment>
<dbReference type="Proteomes" id="UP001159364">
    <property type="component" value="Linkage Group LG06"/>
</dbReference>
<name>A0AAV8T9C0_9ROSI</name>
<comment type="subcellular location">
    <subcellularLocation>
        <location evidence="2">Chromosome</location>
    </subcellularLocation>
    <subcellularLocation>
        <location evidence="1">Nucleus</location>
    </subcellularLocation>
</comment>
<dbReference type="AlphaFoldDB" id="A0AAV8T9C0"/>
<evidence type="ECO:0000256" key="6">
    <source>
        <dbReference type="ARBA" id="ARBA00022691"/>
    </source>
</evidence>